<dbReference type="InterPro" id="IPR007530">
    <property type="entry name" value="Aminoglycoside_adenylylTfrase"/>
</dbReference>
<dbReference type="Proteomes" id="UP000018895">
    <property type="component" value="Unassembled WGS sequence"/>
</dbReference>
<evidence type="ECO:0000313" key="2">
    <source>
        <dbReference type="Proteomes" id="UP000018895"/>
    </source>
</evidence>
<dbReference type="PIRSF" id="PIRSF000812">
    <property type="entry name" value="AAD"/>
    <property type="match status" value="1"/>
</dbReference>
<dbReference type="STRING" id="1236971.JCM9152_102"/>
<dbReference type="Gene3D" id="3.30.460.10">
    <property type="entry name" value="Beta Polymerase, domain 2"/>
    <property type="match status" value="1"/>
</dbReference>
<gene>
    <name evidence="1" type="ORF">JCM9152_102</name>
</gene>
<dbReference type="SUPFAM" id="SSF81301">
    <property type="entry name" value="Nucleotidyltransferase"/>
    <property type="match status" value="1"/>
</dbReference>
<dbReference type="EMBL" id="BAUU01000001">
    <property type="protein sequence ID" value="GAE28769.1"/>
    <property type="molecule type" value="Genomic_DNA"/>
</dbReference>
<reference evidence="1" key="1">
    <citation type="journal article" date="2014" name="Genome Announc.">
        <title>Draft Genome Sequences of Three Alkaliphilic Bacillus Strains, Bacillus wakoensis JCM 9140T, Bacillus akibai JCM 9157T, and Bacillus hemicellulosilyticus JCM 9152T.</title>
        <authorList>
            <person name="Yuki M."/>
            <person name="Oshima K."/>
            <person name="Suda W."/>
            <person name="Oshida Y."/>
            <person name="Kitamura K."/>
            <person name="Iida T."/>
            <person name="Hattori M."/>
            <person name="Ohkuma M."/>
        </authorList>
    </citation>
    <scope>NUCLEOTIDE SEQUENCE [LARGE SCALE GENOMIC DNA]</scope>
    <source>
        <strain evidence="1">JCM 9152</strain>
    </source>
</reference>
<dbReference type="OrthoDB" id="9776406at2"/>
<protein>
    <submittedName>
        <fullName evidence="1">Aminoglycoside 6-adenylyltransferase</fullName>
    </submittedName>
</protein>
<keyword evidence="1" id="KW-0808">Transferase</keyword>
<dbReference type="GO" id="GO:0016779">
    <property type="term" value="F:nucleotidyltransferase activity"/>
    <property type="evidence" value="ECO:0007669"/>
    <property type="project" value="UniProtKB-KW"/>
</dbReference>
<proteinExistence type="predicted"/>
<comment type="caution">
    <text evidence="1">The sequence shown here is derived from an EMBL/GenBank/DDBJ whole genome shotgun (WGS) entry which is preliminary data.</text>
</comment>
<keyword evidence="1" id="KW-0548">Nucleotidyltransferase</keyword>
<dbReference type="AlphaFoldDB" id="W4QBJ3"/>
<dbReference type="SUPFAM" id="SSF81631">
    <property type="entry name" value="PAP/OAS1 substrate-binding domain"/>
    <property type="match status" value="1"/>
</dbReference>
<name>W4QBJ3_9BACI</name>
<dbReference type="Pfam" id="PF04439">
    <property type="entry name" value="Adenyl_transf"/>
    <property type="match status" value="1"/>
</dbReference>
<evidence type="ECO:0000313" key="1">
    <source>
        <dbReference type="EMBL" id="GAE28769.1"/>
    </source>
</evidence>
<sequence length="293" mass="34807">MRTEKTMLETITGYAKNDARIRAVYMNGSRTNPNVPKDIFQDFDIVYVVEETKPFIEDKRWLKVFGEILIMQEPDWLDKGLGRSVDFSSRYAYLMLFTDGNRIDLSLQSIKAMKQVYGQDRLTIPLLDKDNILPSIPPPTDEDYYIQRPSEGQYNSCTNDFWWCLQNVAKGLWRKELPYVKGMFEETIRYRVDCMVNWWIGVHYGYQLSTGKYGKYIKRYLPESYWQLYKKTFSNAEDEMMWESVFVSCDLFRSLARDVGVHFGYVYPEENDHHMMMYLQRVRELPADAEDIL</sequence>
<dbReference type="InterPro" id="IPR043519">
    <property type="entry name" value="NT_sf"/>
</dbReference>
<dbReference type="Gene3D" id="1.20.120.330">
    <property type="entry name" value="Nucleotidyltransferases domain 2"/>
    <property type="match status" value="1"/>
</dbReference>
<dbReference type="RefSeq" id="WP_035339720.1">
    <property type="nucleotide sequence ID" value="NZ_BAUU01000001.1"/>
</dbReference>
<accession>W4QBJ3</accession>
<keyword evidence="2" id="KW-1185">Reference proteome</keyword>
<organism evidence="1 2">
    <name type="scientific">Halalkalibacter hemicellulosilyticusJCM 9152</name>
    <dbReference type="NCBI Taxonomy" id="1236971"/>
    <lineage>
        <taxon>Bacteria</taxon>
        <taxon>Bacillati</taxon>
        <taxon>Bacillota</taxon>
        <taxon>Bacilli</taxon>
        <taxon>Bacillales</taxon>
        <taxon>Bacillaceae</taxon>
        <taxon>Halalkalibacter</taxon>
    </lineage>
</organism>